<feature type="domain" description="Histidine kinase" evidence="7">
    <location>
        <begin position="209"/>
        <end position="444"/>
    </location>
</feature>
<dbReference type="EMBL" id="JAQMUH010000158">
    <property type="protein sequence ID" value="MDB9540778.1"/>
    <property type="molecule type" value="Genomic_DNA"/>
</dbReference>
<dbReference type="EC" id="2.7.13.3" evidence="2"/>
<dbReference type="InterPro" id="IPR004358">
    <property type="entry name" value="Sig_transdc_His_kin-like_C"/>
</dbReference>
<sequence>MLLLGFFLGLAVGTGLWIWQQVQLKRYLRGLIEPSSSAHSQVVLGLIPPLHRKITTIKQQQQNLQQSLKTYQDLLDFAPIGYLQVDEENQLLWCNQQARQILYLQTWQPGQVRLLLELVRSYELDHLVEKTRDRQALQVKEWIFHPSSDCAFRGTSGTKSNGVSGVSRIKPLALRASSLPLPNGQVGVFLENRQPVLDMNQERDRSFSDLAHELRTPLTSIRLVVETLQNRLDPPLNRWVDRLMQEVDRLINLVQSWLELTQMEANPAMQLHLEVVELRSLIISVWESLEPLTQKQHLSISYCGPENLWIKADPGRIYQVFLNLLDNSIKYSLPGSTIQIQAQILSIPDTDSRLVPILEINLIDSGLGFSEADLPHIFERFYRGDKARTHSSLPENNSLGAIVGNGLGLAIVRQIIVAHGGSIKAMNHPETGGAWLKLQLPEVMANYPSQDYS</sequence>
<dbReference type="Pfam" id="PF02518">
    <property type="entry name" value="HATPase_c"/>
    <property type="match status" value="1"/>
</dbReference>
<dbReference type="Gene3D" id="1.10.287.130">
    <property type="match status" value="1"/>
</dbReference>
<evidence type="ECO:0000256" key="3">
    <source>
        <dbReference type="ARBA" id="ARBA00022553"/>
    </source>
</evidence>
<dbReference type="GO" id="GO:0016301">
    <property type="term" value="F:kinase activity"/>
    <property type="evidence" value="ECO:0007669"/>
    <property type="project" value="UniProtKB-KW"/>
</dbReference>
<proteinExistence type="predicted"/>
<reference evidence="8 9" key="1">
    <citation type="submission" date="2023-01" db="EMBL/GenBank/DDBJ databases">
        <title>Genomes from the Australian National Cyanobacteria Reference Collection.</title>
        <authorList>
            <person name="Willis A."/>
            <person name="Lee E.M.F."/>
        </authorList>
    </citation>
    <scope>NUCLEOTIDE SEQUENCE [LARGE SCALE GENOMIC DNA]</scope>
    <source>
        <strain evidence="8 9">CS-1033</strain>
    </source>
</reference>
<dbReference type="SUPFAM" id="SSF55874">
    <property type="entry name" value="ATPase domain of HSP90 chaperone/DNA topoisomerase II/histidine kinase"/>
    <property type="match status" value="1"/>
</dbReference>
<dbReference type="Proteomes" id="UP001212499">
    <property type="component" value="Unassembled WGS sequence"/>
</dbReference>
<dbReference type="InterPro" id="IPR035965">
    <property type="entry name" value="PAS-like_dom_sf"/>
</dbReference>
<evidence type="ECO:0000313" key="8">
    <source>
        <dbReference type="EMBL" id="MDB9540778.1"/>
    </source>
</evidence>
<keyword evidence="3" id="KW-0597">Phosphoprotein</keyword>
<evidence type="ECO:0000313" key="9">
    <source>
        <dbReference type="Proteomes" id="UP001212499"/>
    </source>
</evidence>
<organism evidence="8 9">
    <name type="scientific">Anabaenopsis arnoldii</name>
    <dbReference type="NCBI Taxonomy" id="2152938"/>
    <lineage>
        <taxon>Bacteria</taxon>
        <taxon>Bacillati</taxon>
        <taxon>Cyanobacteriota</taxon>
        <taxon>Cyanophyceae</taxon>
        <taxon>Nostocales</taxon>
        <taxon>Nodulariaceae</taxon>
        <taxon>Anabaenopsis</taxon>
    </lineage>
</organism>
<comment type="catalytic activity">
    <reaction evidence="1">
        <text>ATP + protein L-histidine = ADP + protein N-phospho-L-histidine.</text>
        <dbReference type="EC" id="2.7.13.3"/>
    </reaction>
</comment>
<evidence type="ECO:0000256" key="2">
    <source>
        <dbReference type="ARBA" id="ARBA00012438"/>
    </source>
</evidence>
<dbReference type="InterPro" id="IPR036890">
    <property type="entry name" value="HATPase_C_sf"/>
</dbReference>
<evidence type="ECO:0000256" key="5">
    <source>
        <dbReference type="ARBA" id="ARBA00022777"/>
    </source>
</evidence>
<dbReference type="SMART" id="SM00387">
    <property type="entry name" value="HATPase_c"/>
    <property type="match status" value="1"/>
</dbReference>
<dbReference type="InterPro" id="IPR003661">
    <property type="entry name" value="HisK_dim/P_dom"/>
</dbReference>
<dbReference type="Gene3D" id="3.30.450.20">
    <property type="entry name" value="PAS domain"/>
    <property type="match status" value="1"/>
</dbReference>
<keyword evidence="6" id="KW-0902">Two-component regulatory system</keyword>
<evidence type="ECO:0000256" key="1">
    <source>
        <dbReference type="ARBA" id="ARBA00000085"/>
    </source>
</evidence>
<dbReference type="SUPFAM" id="SSF55785">
    <property type="entry name" value="PYP-like sensor domain (PAS domain)"/>
    <property type="match status" value="1"/>
</dbReference>
<protein>
    <recommendedName>
        <fullName evidence="2">histidine kinase</fullName>
        <ecNumber evidence="2">2.7.13.3</ecNumber>
    </recommendedName>
</protein>
<keyword evidence="4" id="KW-0808">Transferase</keyword>
<gene>
    <name evidence="8" type="ORF">PN457_14135</name>
</gene>
<evidence type="ECO:0000259" key="7">
    <source>
        <dbReference type="PROSITE" id="PS50109"/>
    </source>
</evidence>
<dbReference type="InterPro" id="IPR005467">
    <property type="entry name" value="His_kinase_dom"/>
</dbReference>
<dbReference type="InterPro" id="IPR003594">
    <property type="entry name" value="HATPase_dom"/>
</dbReference>
<dbReference type="InterPro" id="IPR050351">
    <property type="entry name" value="BphY/WalK/GraS-like"/>
</dbReference>
<evidence type="ECO:0000256" key="6">
    <source>
        <dbReference type="ARBA" id="ARBA00023012"/>
    </source>
</evidence>
<comment type="caution">
    <text evidence="8">The sequence shown here is derived from an EMBL/GenBank/DDBJ whole genome shotgun (WGS) entry which is preliminary data.</text>
</comment>
<dbReference type="InterPro" id="IPR036097">
    <property type="entry name" value="HisK_dim/P_sf"/>
</dbReference>
<evidence type="ECO:0000256" key="4">
    <source>
        <dbReference type="ARBA" id="ARBA00022679"/>
    </source>
</evidence>
<dbReference type="SMART" id="SM00388">
    <property type="entry name" value="HisKA"/>
    <property type="match status" value="1"/>
</dbReference>
<dbReference type="PANTHER" id="PTHR45453">
    <property type="entry name" value="PHOSPHATE REGULON SENSOR PROTEIN PHOR"/>
    <property type="match status" value="1"/>
</dbReference>
<dbReference type="RefSeq" id="WP_271734031.1">
    <property type="nucleotide sequence ID" value="NZ_JANQDP010000165.1"/>
</dbReference>
<dbReference type="Gene3D" id="3.30.565.10">
    <property type="entry name" value="Histidine kinase-like ATPase, C-terminal domain"/>
    <property type="match status" value="1"/>
</dbReference>
<dbReference type="PANTHER" id="PTHR45453:SF1">
    <property type="entry name" value="PHOSPHATE REGULON SENSOR PROTEIN PHOR"/>
    <property type="match status" value="1"/>
</dbReference>
<keyword evidence="9" id="KW-1185">Reference proteome</keyword>
<keyword evidence="5 8" id="KW-0418">Kinase</keyword>
<dbReference type="Pfam" id="PF00512">
    <property type="entry name" value="HisKA"/>
    <property type="match status" value="1"/>
</dbReference>
<dbReference type="PRINTS" id="PR00344">
    <property type="entry name" value="BCTRLSENSOR"/>
</dbReference>
<dbReference type="PROSITE" id="PS50109">
    <property type="entry name" value="HIS_KIN"/>
    <property type="match status" value="1"/>
</dbReference>
<dbReference type="CDD" id="cd00082">
    <property type="entry name" value="HisKA"/>
    <property type="match status" value="1"/>
</dbReference>
<dbReference type="SUPFAM" id="SSF47384">
    <property type="entry name" value="Homodimeric domain of signal transducing histidine kinase"/>
    <property type="match status" value="1"/>
</dbReference>
<accession>A0ABT5AVP0</accession>
<name>A0ABT5AVP0_9CYAN</name>